<protein>
    <submittedName>
        <fullName evidence="2">Uncharacterized protein</fullName>
    </submittedName>
</protein>
<gene>
    <name evidence="2" type="ORF">AVEN_170765_1</name>
</gene>
<accession>A0A4Y1ZS60</accession>
<sequence>MVNPIPHDRVARGYSRTSPPELSCQSNHFFFLLYVPALAPRAVARASSDSKATFLRPVFSRAPSTVRVIPQRRNWKNRCGSWACISTFVVSLVMAVNSSHIKGRGSGQTASVHPFHSSAAQRFGKPRAVGTALTVKNSTDHSPQVRTSSDSKFAKPHAVVTRLY</sequence>
<comment type="caution">
    <text evidence="2">The sequence shown here is derived from an EMBL/GenBank/DDBJ whole genome shotgun (WGS) entry which is preliminary data.</text>
</comment>
<dbReference type="Proteomes" id="UP000499080">
    <property type="component" value="Unassembled WGS sequence"/>
</dbReference>
<dbReference type="EMBL" id="BGPR01152398">
    <property type="protein sequence ID" value="GBL63330.1"/>
    <property type="molecule type" value="Genomic_DNA"/>
</dbReference>
<feature type="compositionally biased region" description="Basic and acidic residues" evidence="1">
    <location>
        <begin position="1"/>
        <end position="11"/>
    </location>
</feature>
<dbReference type="AlphaFoldDB" id="A0A4Y1ZS60"/>
<evidence type="ECO:0000256" key="1">
    <source>
        <dbReference type="SAM" id="MobiDB-lite"/>
    </source>
</evidence>
<keyword evidence="3" id="KW-1185">Reference proteome</keyword>
<proteinExistence type="predicted"/>
<organism evidence="2 3">
    <name type="scientific">Araneus ventricosus</name>
    <name type="common">Orbweaver spider</name>
    <name type="synonym">Epeira ventricosa</name>
    <dbReference type="NCBI Taxonomy" id="182803"/>
    <lineage>
        <taxon>Eukaryota</taxon>
        <taxon>Metazoa</taxon>
        <taxon>Ecdysozoa</taxon>
        <taxon>Arthropoda</taxon>
        <taxon>Chelicerata</taxon>
        <taxon>Arachnida</taxon>
        <taxon>Araneae</taxon>
        <taxon>Araneomorphae</taxon>
        <taxon>Entelegynae</taxon>
        <taxon>Araneoidea</taxon>
        <taxon>Araneidae</taxon>
        <taxon>Araneus</taxon>
    </lineage>
</organism>
<feature type="region of interest" description="Disordered" evidence="1">
    <location>
        <begin position="1"/>
        <end position="20"/>
    </location>
</feature>
<name>A0A4Y1ZS60_ARAVE</name>
<evidence type="ECO:0000313" key="2">
    <source>
        <dbReference type="EMBL" id="GBL63330.1"/>
    </source>
</evidence>
<reference evidence="2 3" key="1">
    <citation type="journal article" date="2019" name="Sci. Rep.">
        <title>Orb-weaving spider Araneus ventricosus genome elucidates the spidroin gene catalogue.</title>
        <authorList>
            <person name="Kono N."/>
            <person name="Nakamura H."/>
            <person name="Ohtoshi R."/>
            <person name="Moran D.A.P."/>
            <person name="Shinohara A."/>
            <person name="Yoshida Y."/>
            <person name="Fujiwara M."/>
            <person name="Mori M."/>
            <person name="Tomita M."/>
            <person name="Arakawa K."/>
        </authorList>
    </citation>
    <scope>NUCLEOTIDE SEQUENCE [LARGE SCALE GENOMIC DNA]</scope>
</reference>
<evidence type="ECO:0000313" key="3">
    <source>
        <dbReference type="Proteomes" id="UP000499080"/>
    </source>
</evidence>